<organism evidence="2 3">
    <name type="scientific">Protopolystoma xenopodis</name>
    <dbReference type="NCBI Taxonomy" id="117903"/>
    <lineage>
        <taxon>Eukaryota</taxon>
        <taxon>Metazoa</taxon>
        <taxon>Spiralia</taxon>
        <taxon>Lophotrochozoa</taxon>
        <taxon>Platyhelminthes</taxon>
        <taxon>Monogenea</taxon>
        <taxon>Polyopisthocotylea</taxon>
        <taxon>Polystomatidea</taxon>
        <taxon>Polystomatidae</taxon>
        <taxon>Protopolystoma</taxon>
    </lineage>
</organism>
<reference evidence="2" key="1">
    <citation type="submission" date="2018-11" db="EMBL/GenBank/DDBJ databases">
        <authorList>
            <consortium name="Pathogen Informatics"/>
        </authorList>
    </citation>
    <scope>NUCLEOTIDE SEQUENCE</scope>
</reference>
<name>A0A3S5FED9_9PLAT</name>
<comment type="caution">
    <text evidence="2">The sequence shown here is derived from an EMBL/GenBank/DDBJ whole genome shotgun (WGS) entry which is preliminary data.</text>
</comment>
<proteinExistence type="predicted"/>
<sequence length="98" mass="11467">MQLLSPIRNWPPREFSDLEAELSLQPGPKSVFRMLDEMTVWWGTWTRPTVVRMKNEQPTKAGVQKVDPQLGSDEYKQSSLQWIEGEKRNHEEEKGRGK</sequence>
<feature type="compositionally biased region" description="Basic and acidic residues" evidence="1">
    <location>
        <begin position="84"/>
        <end position="98"/>
    </location>
</feature>
<evidence type="ECO:0000256" key="1">
    <source>
        <dbReference type="SAM" id="MobiDB-lite"/>
    </source>
</evidence>
<keyword evidence="3" id="KW-1185">Reference proteome</keyword>
<dbReference type="EMBL" id="CAAALY010069224">
    <property type="protein sequence ID" value="VEL24715.1"/>
    <property type="molecule type" value="Genomic_DNA"/>
</dbReference>
<dbReference type="AlphaFoldDB" id="A0A3S5FED9"/>
<evidence type="ECO:0000313" key="3">
    <source>
        <dbReference type="Proteomes" id="UP000784294"/>
    </source>
</evidence>
<accession>A0A3S5FED9</accession>
<protein>
    <submittedName>
        <fullName evidence="2">Uncharacterized protein</fullName>
    </submittedName>
</protein>
<feature type="region of interest" description="Disordered" evidence="1">
    <location>
        <begin position="56"/>
        <end position="98"/>
    </location>
</feature>
<dbReference type="Proteomes" id="UP000784294">
    <property type="component" value="Unassembled WGS sequence"/>
</dbReference>
<gene>
    <name evidence="2" type="ORF">PXEA_LOCUS18155</name>
</gene>
<evidence type="ECO:0000313" key="2">
    <source>
        <dbReference type="EMBL" id="VEL24715.1"/>
    </source>
</evidence>